<sequence length="1961" mass="222101">MSLCDSLSTIHACDIIHGSLCTNHILWNKYTQQVKVIDFGDSSELSRDFRSPIPIKDLPLERLAFFSPEQTGYNERSVDMRSDLYSLGIVFYKMLTGVVPFTSADCQELLGMIHCKSATPPVEVQPSVPKYLSDLVIHLLQKNADDRYQTVAGVKQDLEASFKMYKPTVTSSANIQFNGMSTLDHRLRPSEKYIHKSDELELLLDGLDQVAKGEIASSLYFISGPKGCGKSTLALELKNRLLPYKGYFARGTCHRSRQDIPYGPLTEALDNLVRFILDEDENRLVYWRNSILEQIGRKAKLIHGVVPSMTELSNWSGLSEHSSAIPSMDDSKSTIRFKNTLQSFMCAFAQKDHPLVLFLDDVHEADCATLKFIEMLTTCGNNRYLYVICTFDSNHESKNFKSTMDTIRTTHDRSLSLKQISISNQDGDRESVLTQFLTNTFRPNKNNANQFQELVSTFRNVPLENVKLFIKHFHEIGSIYFDEFDKAWKFQTESMKSYVSTLSPPSKLPPYGNILQIASMMGPTFYYDQLVQLLPSNIDRSHLNQSLWSAIKDGYLSQSGHEILVDRWTCEKEIHKMPKSIRPSTFTFRTKCEPITPPNANQSTSVILNMMRQKRPFMEYETLHHLSTLSKDQILQNNISTEASKIALKAAQRARDCCAFEHASEFATRGLDFLSIANQSRWSLDYCHCYELHKIKLEMCIISESDELFESIRQVMLREVTNLFDRVHVHMIKSKHLVKKNKLLEAIDLLVNCLDLLGEPINLAPNPHDETIAGELEFTSIESNLGPRLLEGLYNEPEMTNPSKILTLQVLFTIFTLLIQNHGISKSIILITSKMTNLILQYGQCDLSGVAYAYTGLYCITKLRNLKLANDYGRLALAFSHKYDNLYYRSLVYFVFGASIGPWLMPIRDSSKYLEKCVECAMECGELTFASYSSLYIVLDRALYENNISTVFKAHQKYFSFLKRMDRMLYMRGICLMMPYRYLWTMTSNTTLIWGMIDHHFEMDPVQFEIEFGDNEMLMASYNAGILLTKHVRGEFDLKLCDACYDQLSILETMFVSIQIKTVIALSYLQHPSEITFVRNQRIDQIISDLQFFSRHNSSNCENRLCLVEATKAITQGRTLEALQLYEQAIESAKENKMIGTEAFSQELLGRMWNQQEHCERYAKIHIQESYQLYHKWGATSKLECIKREFPKMICDLEIDSRPNSSIFSNLSLLDESSPTAFMSGNHGHHGSLGDVPAANNKSIDLLTVMQASQVISSDSSLDEFLFNMMKIIISNAGASMGIFIQATPIVPAHQDSSSTCSSAGSTTPTGGNAPSNPDDPLSLTVIAEISADDEQRDTIRAISLENYTFQFPSSIVHHVVKKRETVVISDCSKANALKQYCTEQDVQLILDRNLQSILCTPIIKHNDFKGVLYLEKSPSNESSSINNSSANSKNTFTEQRIKVINLLTAQMVISLENARFSSLLESEKRFRTLAAELGVVKKKLEEFINVLCHELRNPLNAIFGNKEIISDLLQEMRNKILKYTESCKQSNATCEMDQIRTIVQEYLKETKEAVKAMTISSDHLKDIVDTVLTVSMLESHAVKLQSIPFVPLDMITMVNIMFKAKVEEKKLQLKFETIQDVIPDQLVVLGDPYRFKEILINLVSNAIKFTDAGGCITVRYGELNRTDTHVTLQIEVEDTGIGLTDAEITKLFQPFSQANSQTYGKYGGSGLGLKISKEIVEHMGGQIKVSSQIKKGSKFYFTLHLKQVHSNYQNGYVKPPLAPVDTQRPSSSLITVEPEAVDSNTTGTAANTPANTPISDALSNRPNPIIVNDVDDTENFQGNHQYKVLIVEDNLINQKLLARLIKFAGYPLEVASNGKEAVDWVVKESFDIILMDVEMPVMNGIEATRRIRQLEQEGGLNTKRKHIPIIGVSANARDEFLQKALGCGMDWYITKPYLKRDIYDAINRWKVDQAVTSALK</sequence>
<evidence type="ECO:0000313" key="11">
    <source>
        <dbReference type="EMBL" id="KAL0484179.1"/>
    </source>
</evidence>
<dbReference type="InterPro" id="IPR003661">
    <property type="entry name" value="HisK_dim/P_dom"/>
</dbReference>
<dbReference type="SMART" id="SM00382">
    <property type="entry name" value="AAA"/>
    <property type="match status" value="1"/>
</dbReference>
<dbReference type="InterPro" id="IPR036890">
    <property type="entry name" value="HATPase_C_sf"/>
</dbReference>
<dbReference type="SMART" id="SM00448">
    <property type="entry name" value="REC"/>
    <property type="match status" value="1"/>
</dbReference>
<evidence type="ECO:0000259" key="10">
    <source>
        <dbReference type="PROSITE" id="PS50110"/>
    </source>
</evidence>
<dbReference type="FunFam" id="3.30.565.10:FF:000010">
    <property type="entry name" value="Sensor histidine kinase RcsC"/>
    <property type="match status" value="1"/>
</dbReference>
<evidence type="ECO:0000259" key="9">
    <source>
        <dbReference type="PROSITE" id="PS50109"/>
    </source>
</evidence>
<dbReference type="GO" id="GO:0005524">
    <property type="term" value="F:ATP binding"/>
    <property type="evidence" value="ECO:0007669"/>
    <property type="project" value="InterPro"/>
</dbReference>
<feature type="domain" description="Protein kinase" evidence="8">
    <location>
        <begin position="1"/>
        <end position="162"/>
    </location>
</feature>
<feature type="modified residue" description="4-aspartylphosphate" evidence="6">
    <location>
        <position position="1877"/>
    </location>
</feature>
<dbReference type="Gene3D" id="3.40.50.2300">
    <property type="match status" value="1"/>
</dbReference>
<dbReference type="InterPro" id="IPR003018">
    <property type="entry name" value="GAF"/>
</dbReference>
<dbReference type="Gene3D" id="3.40.50.300">
    <property type="entry name" value="P-loop containing nucleotide triphosphate hydrolases"/>
    <property type="match status" value="1"/>
</dbReference>
<dbReference type="Gene3D" id="1.10.510.10">
    <property type="entry name" value="Transferase(Phosphotransferase) domain 1"/>
    <property type="match status" value="1"/>
</dbReference>
<dbReference type="SUPFAM" id="SSF52172">
    <property type="entry name" value="CheY-like"/>
    <property type="match status" value="1"/>
</dbReference>
<feature type="region of interest" description="Disordered" evidence="7">
    <location>
        <begin position="1296"/>
        <end position="1320"/>
    </location>
</feature>
<reference evidence="11 12" key="1">
    <citation type="submission" date="2024-03" db="EMBL/GenBank/DDBJ databases">
        <title>The Acrasis kona genome and developmental transcriptomes reveal deep origins of eukaryotic multicellular pathways.</title>
        <authorList>
            <person name="Sheikh S."/>
            <person name="Fu C.-J."/>
            <person name="Brown M.W."/>
            <person name="Baldauf S.L."/>
        </authorList>
    </citation>
    <scope>NUCLEOTIDE SEQUENCE [LARGE SCALE GENOMIC DNA]</scope>
    <source>
        <strain evidence="11 12">ATCC MYA-3509</strain>
    </source>
</reference>
<dbReference type="Pfam" id="PF02518">
    <property type="entry name" value="HATPase_c"/>
    <property type="match status" value="1"/>
</dbReference>
<dbReference type="Pfam" id="PF13191">
    <property type="entry name" value="AAA_16"/>
    <property type="match status" value="1"/>
</dbReference>
<organism evidence="11 12">
    <name type="scientific">Acrasis kona</name>
    <dbReference type="NCBI Taxonomy" id="1008807"/>
    <lineage>
        <taxon>Eukaryota</taxon>
        <taxon>Discoba</taxon>
        <taxon>Heterolobosea</taxon>
        <taxon>Tetramitia</taxon>
        <taxon>Eutetramitia</taxon>
        <taxon>Acrasidae</taxon>
        <taxon>Acrasis</taxon>
    </lineage>
</organism>
<dbReference type="SUPFAM" id="SSF47384">
    <property type="entry name" value="Homodimeric domain of signal transducing histidine kinase"/>
    <property type="match status" value="1"/>
</dbReference>
<dbReference type="Gene3D" id="1.10.287.130">
    <property type="match status" value="1"/>
</dbReference>
<dbReference type="PROSITE" id="PS50011">
    <property type="entry name" value="PROTEIN_KINASE_DOM"/>
    <property type="match status" value="1"/>
</dbReference>
<dbReference type="EC" id="2.7.13.3" evidence="2"/>
<evidence type="ECO:0000313" key="12">
    <source>
        <dbReference type="Proteomes" id="UP001431209"/>
    </source>
</evidence>
<comment type="caution">
    <text evidence="11">The sequence shown here is derived from an EMBL/GenBank/DDBJ whole genome shotgun (WGS) entry which is preliminary data.</text>
</comment>
<feature type="domain" description="Histidine kinase" evidence="9">
    <location>
        <begin position="1491"/>
        <end position="1748"/>
    </location>
</feature>
<dbReference type="Pfam" id="PF00512">
    <property type="entry name" value="HisKA"/>
    <property type="match status" value="1"/>
</dbReference>
<dbReference type="PRINTS" id="PR00344">
    <property type="entry name" value="BCTRLSENSOR"/>
</dbReference>
<dbReference type="SUPFAM" id="SSF55874">
    <property type="entry name" value="ATPase domain of HSP90 chaperone/DNA topoisomerase II/histidine kinase"/>
    <property type="match status" value="1"/>
</dbReference>
<dbReference type="SUPFAM" id="SSF55781">
    <property type="entry name" value="GAF domain-like"/>
    <property type="match status" value="1"/>
</dbReference>
<dbReference type="Proteomes" id="UP001431209">
    <property type="component" value="Unassembled WGS sequence"/>
</dbReference>
<dbReference type="PROSITE" id="PS50109">
    <property type="entry name" value="HIS_KIN"/>
    <property type="match status" value="1"/>
</dbReference>
<evidence type="ECO:0000256" key="3">
    <source>
        <dbReference type="ARBA" id="ARBA00022553"/>
    </source>
</evidence>
<protein>
    <recommendedName>
        <fullName evidence="2">histidine kinase</fullName>
        <ecNumber evidence="2">2.7.13.3</ecNumber>
    </recommendedName>
</protein>
<feature type="compositionally biased region" description="Low complexity" evidence="7">
    <location>
        <begin position="1785"/>
        <end position="1798"/>
    </location>
</feature>
<dbReference type="SMART" id="SM00065">
    <property type="entry name" value="GAF"/>
    <property type="match status" value="1"/>
</dbReference>
<evidence type="ECO:0000256" key="6">
    <source>
        <dbReference type="PROSITE-ProRule" id="PRU00169"/>
    </source>
</evidence>
<dbReference type="EMBL" id="JAOPGA020001028">
    <property type="protein sequence ID" value="KAL0484179.1"/>
    <property type="molecule type" value="Genomic_DNA"/>
</dbReference>
<accession>A0AAW2Z471</accession>
<dbReference type="PROSITE" id="PS50110">
    <property type="entry name" value="RESPONSE_REGULATORY"/>
    <property type="match status" value="1"/>
</dbReference>
<dbReference type="InterPro" id="IPR011009">
    <property type="entry name" value="Kinase-like_dom_sf"/>
</dbReference>
<dbReference type="Gene3D" id="3.30.450.40">
    <property type="match status" value="1"/>
</dbReference>
<name>A0AAW2Z471_9EUKA</name>
<dbReference type="PANTHER" id="PTHR43047">
    <property type="entry name" value="TWO-COMPONENT HISTIDINE PROTEIN KINASE"/>
    <property type="match status" value="1"/>
</dbReference>
<dbReference type="SMART" id="SM00388">
    <property type="entry name" value="HisKA"/>
    <property type="match status" value="1"/>
</dbReference>
<feature type="compositionally biased region" description="Low complexity" evidence="7">
    <location>
        <begin position="1297"/>
        <end position="1316"/>
    </location>
</feature>
<gene>
    <name evidence="11" type="ORF">AKO1_004759</name>
</gene>
<keyword evidence="12" id="KW-1185">Reference proteome</keyword>
<dbReference type="SUPFAM" id="SSF52540">
    <property type="entry name" value="P-loop containing nucleoside triphosphate hydrolases"/>
    <property type="match status" value="1"/>
</dbReference>
<dbReference type="GO" id="GO:0009927">
    <property type="term" value="F:histidine phosphotransfer kinase activity"/>
    <property type="evidence" value="ECO:0007669"/>
    <property type="project" value="TreeGrafter"/>
</dbReference>
<dbReference type="PANTHER" id="PTHR43047:SF68">
    <property type="entry name" value="HISTIDINE KINASE 5"/>
    <property type="match status" value="1"/>
</dbReference>
<dbReference type="InterPro" id="IPR027417">
    <property type="entry name" value="P-loop_NTPase"/>
</dbReference>
<dbReference type="SUPFAM" id="SSF56112">
    <property type="entry name" value="Protein kinase-like (PK-like)"/>
    <property type="match status" value="1"/>
</dbReference>
<dbReference type="Pfam" id="PF00069">
    <property type="entry name" value="Pkinase"/>
    <property type="match status" value="1"/>
</dbReference>
<dbReference type="InterPro" id="IPR011006">
    <property type="entry name" value="CheY-like_superfamily"/>
</dbReference>
<evidence type="ECO:0000256" key="5">
    <source>
        <dbReference type="ARBA" id="ARBA00022777"/>
    </source>
</evidence>
<dbReference type="CDD" id="cd00082">
    <property type="entry name" value="HisKA"/>
    <property type="match status" value="1"/>
</dbReference>
<keyword evidence="3 6" id="KW-0597">Phosphoprotein</keyword>
<evidence type="ECO:0000256" key="2">
    <source>
        <dbReference type="ARBA" id="ARBA00012438"/>
    </source>
</evidence>
<evidence type="ECO:0000256" key="1">
    <source>
        <dbReference type="ARBA" id="ARBA00000085"/>
    </source>
</evidence>
<dbReference type="InterPro" id="IPR000719">
    <property type="entry name" value="Prot_kinase_dom"/>
</dbReference>
<dbReference type="CDD" id="cd17546">
    <property type="entry name" value="REC_hyHK_CKI1_RcsC-like"/>
    <property type="match status" value="1"/>
</dbReference>
<dbReference type="InterPro" id="IPR004358">
    <property type="entry name" value="Sig_transdc_His_kin-like_C"/>
</dbReference>
<comment type="catalytic activity">
    <reaction evidence="1">
        <text>ATP + protein L-histidine = ADP + protein N-phospho-L-histidine.</text>
        <dbReference type="EC" id="2.7.13.3"/>
    </reaction>
</comment>
<proteinExistence type="predicted"/>
<dbReference type="InterPro" id="IPR003594">
    <property type="entry name" value="HATPase_dom"/>
</dbReference>
<dbReference type="InterPro" id="IPR036097">
    <property type="entry name" value="HisK_dim/P_sf"/>
</dbReference>
<feature type="region of interest" description="Disordered" evidence="7">
    <location>
        <begin position="1783"/>
        <end position="1803"/>
    </location>
</feature>
<dbReference type="InterPro" id="IPR029016">
    <property type="entry name" value="GAF-like_dom_sf"/>
</dbReference>
<dbReference type="GO" id="GO:0005886">
    <property type="term" value="C:plasma membrane"/>
    <property type="evidence" value="ECO:0007669"/>
    <property type="project" value="TreeGrafter"/>
</dbReference>
<evidence type="ECO:0000256" key="4">
    <source>
        <dbReference type="ARBA" id="ARBA00022679"/>
    </source>
</evidence>
<dbReference type="InterPro" id="IPR001789">
    <property type="entry name" value="Sig_transdc_resp-reg_receiver"/>
</dbReference>
<evidence type="ECO:0000256" key="7">
    <source>
        <dbReference type="SAM" id="MobiDB-lite"/>
    </source>
</evidence>
<dbReference type="CDD" id="cd16922">
    <property type="entry name" value="HATPase_EvgS-ArcB-TorS-like"/>
    <property type="match status" value="1"/>
</dbReference>
<dbReference type="InterPro" id="IPR003593">
    <property type="entry name" value="AAA+_ATPase"/>
</dbReference>
<keyword evidence="4" id="KW-0808">Transferase</keyword>
<evidence type="ECO:0000259" key="8">
    <source>
        <dbReference type="PROSITE" id="PS50011"/>
    </source>
</evidence>
<feature type="domain" description="Response regulatory" evidence="10">
    <location>
        <begin position="1828"/>
        <end position="1951"/>
    </location>
</feature>
<dbReference type="Pfam" id="PF00072">
    <property type="entry name" value="Response_reg"/>
    <property type="match status" value="1"/>
</dbReference>
<dbReference type="SMART" id="SM00387">
    <property type="entry name" value="HATPase_c"/>
    <property type="match status" value="1"/>
</dbReference>
<dbReference type="InterPro" id="IPR041664">
    <property type="entry name" value="AAA_16"/>
</dbReference>
<dbReference type="InterPro" id="IPR005467">
    <property type="entry name" value="His_kinase_dom"/>
</dbReference>
<dbReference type="GO" id="GO:0000155">
    <property type="term" value="F:phosphorelay sensor kinase activity"/>
    <property type="evidence" value="ECO:0007669"/>
    <property type="project" value="InterPro"/>
</dbReference>
<dbReference type="Gene3D" id="3.30.565.10">
    <property type="entry name" value="Histidine kinase-like ATPase, C-terminal domain"/>
    <property type="match status" value="1"/>
</dbReference>
<keyword evidence="5" id="KW-0418">Kinase</keyword>